<dbReference type="InterPro" id="IPR052155">
    <property type="entry name" value="Biofilm_reg_signaling"/>
</dbReference>
<dbReference type="InterPro" id="IPR031621">
    <property type="entry name" value="HisKA_7TM"/>
</dbReference>
<evidence type="ECO:0000259" key="3">
    <source>
        <dbReference type="PROSITE" id="PS50887"/>
    </source>
</evidence>
<dbReference type="Pfam" id="PF00563">
    <property type="entry name" value="EAL"/>
    <property type="match status" value="1"/>
</dbReference>
<accession>A0ABS5Y335</accession>
<gene>
    <name evidence="4" type="ORF">IXB28_06115</name>
</gene>
<dbReference type="CDD" id="cd01949">
    <property type="entry name" value="GGDEF"/>
    <property type="match status" value="1"/>
</dbReference>
<dbReference type="InterPro" id="IPR000160">
    <property type="entry name" value="GGDEF_dom"/>
</dbReference>
<evidence type="ECO:0000313" key="5">
    <source>
        <dbReference type="Proteomes" id="UP001196661"/>
    </source>
</evidence>
<comment type="caution">
    <text evidence="4">The sequence shown here is derived from an EMBL/GenBank/DDBJ whole genome shotgun (WGS) entry which is preliminary data.</text>
</comment>
<dbReference type="NCBIfam" id="TIGR00254">
    <property type="entry name" value="GGDEF"/>
    <property type="match status" value="1"/>
</dbReference>
<dbReference type="PROSITE" id="PS50883">
    <property type="entry name" value="EAL"/>
    <property type="match status" value="1"/>
</dbReference>
<dbReference type="PANTHER" id="PTHR44757:SF2">
    <property type="entry name" value="BIOFILM ARCHITECTURE MAINTENANCE PROTEIN MBAA"/>
    <property type="match status" value="1"/>
</dbReference>
<keyword evidence="1" id="KW-0812">Transmembrane</keyword>
<dbReference type="CDD" id="cd01948">
    <property type="entry name" value="EAL"/>
    <property type="match status" value="1"/>
</dbReference>
<feature type="transmembrane region" description="Helical" evidence="1">
    <location>
        <begin position="12"/>
        <end position="31"/>
    </location>
</feature>
<dbReference type="Proteomes" id="UP001196661">
    <property type="component" value="Unassembled WGS sequence"/>
</dbReference>
<feature type="transmembrane region" description="Helical" evidence="1">
    <location>
        <begin position="127"/>
        <end position="147"/>
    </location>
</feature>
<dbReference type="SMART" id="SM00267">
    <property type="entry name" value="GGDEF"/>
    <property type="match status" value="1"/>
</dbReference>
<reference evidence="4 5" key="1">
    <citation type="journal article" date="2021" name="Mar. Drugs">
        <title>Genome Reduction and Secondary Metabolism of the Marine Sponge-Associated Cyanobacterium Leptothoe.</title>
        <authorList>
            <person name="Konstantinou D."/>
            <person name="Popin R.V."/>
            <person name="Fewer D.P."/>
            <person name="Sivonen K."/>
            <person name="Gkelis S."/>
        </authorList>
    </citation>
    <scope>NUCLEOTIDE SEQUENCE [LARGE SCALE GENOMIC DNA]</scope>
    <source>
        <strain evidence="4 5">TAU-MAC 1615</strain>
    </source>
</reference>
<feature type="domain" description="EAL" evidence="2">
    <location>
        <begin position="508"/>
        <end position="759"/>
    </location>
</feature>
<dbReference type="PROSITE" id="PS50887">
    <property type="entry name" value="GGDEF"/>
    <property type="match status" value="1"/>
</dbReference>
<proteinExistence type="predicted"/>
<protein>
    <submittedName>
        <fullName evidence="4">EAL domain-containing protein</fullName>
    </submittedName>
</protein>
<dbReference type="SUPFAM" id="SSF141868">
    <property type="entry name" value="EAL domain-like"/>
    <property type="match status" value="1"/>
</dbReference>
<keyword evidence="5" id="KW-1185">Reference proteome</keyword>
<dbReference type="EMBL" id="JADOER010000004">
    <property type="protein sequence ID" value="MBT9311774.1"/>
    <property type="molecule type" value="Genomic_DNA"/>
</dbReference>
<keyword evidence="1" id="KW-1133">Transmembrane helix</keyword>
<dbReference type="SMART" id="SM00052">
    <property type="entry name" value="EAL"/>
    <property type="match status" value="1"/>
</dbReference>
<dbReference type="Gene3D" id="3.30.70.270">
    <property type="match status" value="1"/>
</dbReference>
<evidence type="ECO:0000256" key="1">
    <source>
        <dbReference type="SAM" id="Phobius"/>
    </source>
</evidence>
<sequence length="759" mass="86374">MYPRNQTEAVSWRSHLVLGLGALWASSYSLAHLYHTPESVSHLLRVQVIPLALLVPAWLLFVLGRIGYRFRQWQSLLFVIPIATILITWHPASQPWMWSIEGINQISGITSVQYGTGQWYQTVFVPYNYIFTFVGLIWLISTAVNAPATQRWEFYLLIWTRLFLEGIIYFTLSPLWQDFRSFDITPIGFTLCCIIYTFQISRRRLSPTSPLAYRKIFESLELSMIVVNHRHQLLEYNSLAATSLGLSGNHLMTDIDSILPFITKTDWTTLRQNGVTECQNLDTHWHITQTTISKGRAFSKSRPLGYVLCLNDVSQQRKLQAQLLEGALLYDPLTELPNRTLFMKRLEEALTHKAPLTVLFLDLDRFKSINDSLGHRAGDHLLKRVAQQMHTCLQAQDMLARFGGDEFAILREGTEDAEDLVICDRIQAAIQVPIPFENYQLRTSASIGVAFANPPETTSETFNLPQDSIAMADQLIRNADLAMYQAKASGKACHRVYNEGLHQRAMATIEMEADLRQALTHNQFELYYQPIVDIDSETIVGVEALLRWHHPAKGLLNPPAFIPIAEDLTLMPQIDAWVIKTACHQYFQWRNQYPDRALMMGVNVSAQNWGTPKLLSAIKQGLAGQDGHWFKLEISEDTLLNNTLDNDTPIQYLKKLGVSIQLDDFGTGYSSLSYLCQICCDGLKIDKSFVRDMQQTPQHYTLVKTIIDLAHALNLTIVAEGIETVEQREILKALGCAWGQGYLWAKPIPAKELEHRFMA</sequence>
<dbReference type="Pfam" id="PF00990">
    <property type="entry name" value="GGDEF"/>
    <property type="match status" value="1"/>
</dbReference>
<feature type="transmembrane region" description="Helical" evidence="1">
    <location>
        <begin position="43"/>
        <end position="63"/>
    </location>
</feature>
<dbReference type="InterPro" id="IPR001633">
    <property type="entry name" value="EAL_dom"/>
</dbReference>
<feature type="transmembrane region" description="Helical" evidence="1">
    <location>
        <begin position="75"/>
        <end position="92"/>
    </location>
</feature>
<name>A0ABS5Y335_9CYAN</name>
<dbReference type="InterPro" id="IPR029787">
    <property type="entry name" value="Nucleotide_cyclase"/>
</dbReference>
<dbReference type="SUPFAM" id="SSF55073">
    <property type="entry name" value="Nucleotide cyclase"/>
    <property type="match status" value="1"/>
</dbReference>
<evidence type="ECO:0000259" key="2">
    <source>
        <dbReference type="PROSITE" id="PS50883"/>
    </source>
</evidence>
<dbReference type="Pfam" id="PF16927">
    <property type="entry name" value="HisKA_7TM"/>
    <property type="match status" value="1"/>
</dbReference>
<evidence type="ECO:0000313" key="4">
    <source>
        <dbReference type="EMBL" id="MBT9311774.1"/>
    </source>
</evidence>
<dbReference type="PANTHER" id="PTHR44757">
    <property type="entry name" value="DIGUANYLATE CYCLASE DGCP"/>
    <property type="match status" value="1"/>
</dbReference>
<keyword evidence="1" id="KW-0472">Membrane</keyword>
<feature type="transmembrane region" description="Helical" evidence="1">
    <location>
        <begin position="154"/>
        <end position="172"/>
    </location>
</feature>
<dbReference type="InterPro" id="IPR043128">
    <property type="entry name" value="Rev_trsase/Diguanyl_cyclase"/>
</dbReference>
<organism evidence="4 5">
    <name type="scientific">Leptothoe kymatousa TAU-MAC 1615</name>
    <dbReference type="NCBI Taxonomy" id="2364775"/>
    <lineage>
        <taxon>Bacteria</taxon>
        <taxon>Bacillati</taxon>
        <taxon>Cyanobacteriota</taxon>
        <taxon>Cyanophyceae</taxon>
        <taxon>Nodosilineales</taxon>
        <taxon>Cymatolegaceae</taxon>
        <taxon>Leptothoe</taxon>
        <taxon>Leptothoe kymatousa</taxon>
    </lineage>
</organism>
<feature type="domain" description="GGDEF" evidence="3">
    <location>
        <begin position="354"/>
        <end position="499"/>
    </location>
</feature>
<dbReference type="Gene3D" id="3.20.20.450">
    <property type="entry name" value="EAL domain"/>
    <property type="match status" value="1"/>
</dbReference>
<dbReference type="InterPro" id="IPR035919">
    <property type="entry name" value="EAL_sf"/>
</dbReference>